<comment type="caution">
    <text evidence="2">The sequence shown here is derived from an EMBL/GenBank/DDBJ whole genome shotgun (WGS) entry which is preliminary data.</text>
</comment>
<dbReference type="AlphaFoldDB" id="A0A4E0RLD7"/>
<evidence type="ECO:0000313" key="3">
    <source>
        <dbReference type="Proteomes" id="UP000230066"/>
    </source>
</evidence>
<sequence>MFSPTISSKSPAVWTPGSGILSSATGATSNKSTTDKSNTTRFCWFRPKFRLLWNLSTPSSHKGFLSKRSSDVDTLCTYFYVWWRFRMLPDPVLLSQHPRRATQMPPMPSRTWNVQTYMK</sequence>
<name>A0A4E0RLD7_FASHE</name>
<accession>A0A4E0RLD7</accession>
<evidence type="ECO:0000313" key="2">
    <source>
        <dbReference type="EMBL" id="THD27411.1"/>
    </source>
</evidence>
<protein>
    <submittedName>
        <fullName evidence="2">Uncharacterized protein</fullName>
    </submittedName>
</protein>
<organism evidence="2 3">
    <name type="scientific">Fasciola hepatica</name>
    <name type="common">Liver fluke</name>
    <dbReference type="NCBI Taxonomy" id="6192"/>
    <lineage>
        <taxon>Eukaryota</taxon>
        <taxon>Metazoa</taxon>
        <taxon>Spiralia</taxon>
        <taxon>Lophotrochozoa</taxon>
        <taxon>Platyhelminthes</taxon>
        <taxon>Trematoda</taxon>
        <taxon>Digenea</taxon>
        <taxon>Plagiorchiida</taxon>
        <taxon>Echinostomata</taxon>
        <taxon>Echinostomatoidea</taxon>
        <taxon>Fasciolidae</taxon>
        <taxon>Fasciola</taxon>
    </lineage>
</organism>
<reference evidence="2" key="1">
    <citation type="submission" date="2019-03" db="EMBL/GenBank/DDBJ databases">
        <title>Improved annotation for the trematode Fasciola hepatica.</title>
        <authorList>
            <person name="Choi Y.-J."/>
            <person name="Martin J."/>
            <person name="Mitreva M."/>
        </authorList>
    </citation>
    <scope>NUCLEOTIDE SEQUENCE [LARGE SCALE GENOMIC DNA]</scope>
</reference>
<feature type="compositionally biased region" description="Low complexity" evidence="1">
    <location>
        <begin position="28"/>
        <end position="38"/>
    </location>
</feature>
<gene>
    <name evidence="2" type="ORF">D915_001876</name>
</gene>
<dbReference type="EMBL" id="JXXN02000433">
    <property type="protein sequence ID" value="THD27411.1"/>
    <property type="molecule type" value="Genomic_DNA"/>
</dbReference>
<feature type="region of interest" description="Disordered" evidence="1">
    <location>
        <begin position="17"/>
        <end position="38"/>
    </location>
</feature>
<evidence type="ECO:0000256" key="1">
    <source>
        <dbReference type="SAM" id="MobiDB-lite"/>
    </source>
</evidence>
<dbReference type="Proteomes" id="UP000230066">
    <property type="component" value="Unassembled WGS sequence"/>
</dbReference>
<proteinExistence type="predicted"/>
<keyword evidence="3" id="KW-1185">Reference proteome</keyword>